<keyword evidence="1" id="KW-0472">Membrane</keyword>
<evidence type="ECO:0000259" key="2">
    <source>
        <dbReference type="Pfam" id="PF07331"/>
    </source>
</evidence>
<sequence length="161" mass="17435">MRLPDFWTGLGFACLGSFVVQRATGFPEPAGAASPRLFPYIIGSGLLLLGIAIAARSLRARRAAGHGGFFRPEAPDWMRNPLALARVLLIPLSIVLFGLLAPAFGTLLVATPLIFLNALAWQEKPLPALLSAVTICVIVTLFFTRIMRVPLPTSSFFSPWF</sequence>
<dbReference type="EMBL" id="JBDNCH010000001">
    <property type="protein sequence ID" value="MEN9059796.1"/>
    <property type="molecule type" value="Genomic_DNA"/>
</dbReference>
<name>A0AAW9SH42_9RHOB</name>
<organism evidence="3 4">
    <name type="scientific">Ponticoccus litoralis</name>
    <dbReference type="NCBI Taxonomy" id="422297"/>
    <lineage>
        <taxon>Bacteria</taxon>
        <taxon>Pseudomonadati</taxon>
        <taxon>Pseudomonadota</taxon>
        <taxon>Alphaproteobacteria</taxon>
        <taxon>Rhodobacterales</taxon>
        <taxon>Roseobacteraceae</taxon>
        <taxon>Ponticoccus</taxon>
    </lineage>
</organism>
<comment type="caution">
    <text evidence="3">The sequence shown here is derived from an EMBL/GenBank/DDBJ whole genome shotgun (WGS) entry which is preliminary data.</text>
</comment>
<keyword evidence="1" id="KW-1133">Transmembrane helix</keyword>
<dbReference type="Proteomes" id="UP001428774">
    <property type="component" value="Unassembled WGS sequence"/>
</dbReference>
<reference evidence="3 4" key="1">
    <citation type="submission" date="2024-05" db="EMBL/GenBank/DDBJ databases">
        <title>Genome sequence of Ponticoccus litoralis KCCM 90028.</title>
        <authorList>
            <person name="Kim J.M."/>
            <person name="Lee J.K."/>
            <person name="Choi B.J."/>
            <person name="Bayburt H."/>
            <person name="Baek J.H."/>
            <person name="Jeon C.O."/>
        </authorList>
    </citation>
    <scope>NUCLEOTIDE SEQUENCE [LARGE SCALE GENOMIC DNA]</scope>
    <source>
        <strain evidence="3 4">KCCM 90028</strain>
    </source>
</reference>
<dbReference type="RefSeq" id="WP_347164933.1">
    <property type="nucleotide sequence ID" value="NZ_JBDNCH010000001.1"/>
</dbReference>
<proteinExistence type="predicted"/>
<accession>A0AAW9SH42</accession>
<feature type="transmembrane region" description="Helical" evidence="1">
    <location>
        <begin position="126"/>
        <end position="144"/>
    </location>
</feature>
<keyword evidence="1" id="KW-0812">Transmembrane</keyword>
<feature type="transmembrane region" description="Helical" evidence="1">
    <location>
        <begin position="38"/>
        <end position="55"/>
    </location>
</feature>
<dbReference type="Pfam" id="PF07331">
    <property type="entry name" value="TctB"/>
    <property type="match status" value="1"/>
</dbReference>
<keyword evidence="4" id="KW-1185">Reference proteome</keyword>
<dbReference type="InterPro" id="IPR009936">
    <property type="entry name" value="DUF1468"/>
</dbReference>
<dbReference type="AlphaFoldDB" id="A0AAW9SH42"/>
<feature type="transmembrane region" description="Helical" evidence="1">
    <location>
        <begin position="87"/>
        <end position="120"/>
    </location>
</feature>
<feature type="domain" description="DUF1468" evidence="2">
    <location>
        <begin position="7"/>
        <end position="152"/>
    </location>
</feature>
<evidence type="ECO:0000313" key="3">
    <source>
        <dbReference type="EMBL" id="MEN9059796.1"/>
    </source>
</evidence>
<protein>
    <submittedName>
        <fullName evidence="3">Tripartite tricarboxylate transporter TctB family protein</fullName>
    </submittedName>
</protein>
<gene>
    <name evidence="3" type="ORF">ABFB10_00810</name>
</gene>
<evidence type="ECO:0000313" key="4">
    <source>
        <dbReference type="Proteomes" id="UP001428774"/>
    </source>
</evidence>
<evidence type="ECO:0000256" key="1">
    <source>
        <dbReference type="SAM" id="Phobius"/>
    </source>
</evidence>